<proteinExistence type="predicted"/>
<reference evidence="2" key="1">
    <citation type="submission" date="2014-12" db="EMBL/GenBank/DDBJ databases">
        <title>Genome Sequence of Valsa Canker Pathogens Uncovers a Specific Adaption of Colonization on Woody Bark.</title>
        <authorList>
            <person name="Yin Z."/>
            <person name="Liu H."/>
            <person name="Gao X."/>
            <person name="Li Z."/>
            <person name="Song N."/>
            <person name="Ke X."/>
            <person name="Dai Q."/>
            <person name="Wu Y."/>
            <person name="Sun Y."/>
            <person name="Xu J.-R."/>
            <person name="Kang Z.K."/>
            <person name="Wang L."/>
            <person name="Huang L."/>
        </authorList>
    </citation>
    <scope>NUCLEOTIDE SEQUENCE [LARGE SCALE GENOMIC DNA]</scope>
    <source>
        <strain evidence="2">03-8</strain>
    </source>
</reference>
<evidence type="ECO:0000256" key="1">
    <source>
        <dbReference type="SAM" id="MobiDB-lite"/>
    </source>
</evidence>
<feature type="region of interest" description="Disordered" evidence="1">
    <location>
        <begin position="436"/>
        <end position="609"/>
    </location>
</feature>
<feature type="region of interest" description="Disordered" evidence="1">
    <location>
        <begin position="1"/>
        <end position="76"/>
    </location>
</feature>
<gene>
    <name evidence="2" type="ORF">VM1G_05760</name>
</gene>
<dbReference type="EMBL" id="CM003103">
    <property type="protein sequence ID" value="KUI70134.1"/>
    <property type="molecule type" value="Genomic_DNA"/>
</dbReference>
<feature type="compositionally biased region" description="Basic and acidic residues" evidence="1">
    <location>
        <begin position="453"/>
        <end position="463"/>
    </location>
</feature>
<feature type="compositionally biased region" description="Acidic residues" evidence="1">
    <location>
        <begin position="464"/>
        <end position="498"/>
    </location>
</feature>
<feature type="region of interest" description="Disordered" evidence="1">
    <location>
        <begin position="703"/>
        <end position="732"/>
    </location>
</feature>
<protein>
    <submittedName>
        <fullName evidence="2">Uncharacterized protein</fullName>
    </submittedName>
</protein>
<dbReference type="AlphaFoldDB" id="A0A194W105"/>
<feature type="compositionally biased region" description="Polar residues" evidence="1">
    <location>
        <begin position="638"/>
        <end position="652"/>
    </location>
</feature>
<feature type="compositionally biased region" description="Acidic residues" evidence="1">
    <location>
        <begin position="48"/>
        <end position="59"/>
    </location>
</feature>
<feature type="compositionally biased region" description="Basic and acidic residues" evidence="1">
    <location>
        <begin position="536"/>
        <end position="559"/>
    </location>
</feature>
<accession>A0A194W105</accession>
<feature type="compositionally biased region" description="Polar residues" evidence="1">
    <location>
        <begin position="704"/>
        <end position="713"/>
    </location>
</feature>
<feature type="compositionally biased region" description="Basic and acidic residues" evidence="1">
    <location>
        <begin position="777"/>
        <end position="810"/>
    </location>
</feature>
<feature type="compositionally biased region" description="Basic and acidic residues" evidence="1">
    <location>
        <begin position="11"/>
        <end position="36"/>
    </location>
</feature>
<organism evidence="2 3">
    <name type="scientific">Cytospora mali</name>
    <name type="common">Apple Valsa canker fungus</name>
    <name type="synonym">Valsa mali</name>
    <dbReference type="NCBI Taxonomy" id="578113"/>
    <lineage>
        <taxon>Eukaryota</taxon>
        <taxon>Fungi</taxon>
        <taxon>Dikarya</taxon>
        <taxon>Ascomycota</taxon>
        <taxon>Pezizomycotina</taxon>
        <taxon>Sordariomycetes</taxon>
        <taxon>Sordariomycetidae</taxon>
        <taxon>Diaporthales</taxon>
        <taxon>Cytosporaceae</taxon>
        <taxon>Cytospora</taxon>
    </lineage>
</organism>
<dbReference type="OrthoDB" id="5389734at2759"/>
<feature type="region of interest" description="Disordered" evidence="1">
    <location>
        <begin position="776"/>
        <end position="821"/>
    </location>
</feature>
<feature type="region of interest" description="Disordered" evidence="1">
    <location>
        <begin position="331"/>
        <end position="371"/>
    </location>
</feature>
<sequence>MTTTGVSRPMGRNDHFPMHLAPDPRADSPGRNDARSPYRTTISHFDDTSDEEDSLEEPQQELRAPANSSNPNIPLHPIASMQDAFAESLEEATTGGLDQKPKLSVLDAKARREKLLSEDKSEGPPNRLWRFRPGQKSHELRKLLAQISFGVYLLINGMANSNTQVLAILQGHIDEVDEFLETALEDIRRATEDLDDRLDLLKLPMENMETFEQMLENRKFRLQIVEGNVNIEHILSRTSTAHTQTIRDISEGLRSTKQFSRYLSDNENGRWRQQQPDVVDVFEAMKGNTEGWHNAFTALESQSKRLSGLLVRLSTTIVEIDKKAGEVSRRTRFTLEPYSDPDGRQVPRSPESPTQATPPPSPPKTKADVPPRIKTLYFGTPMGSLLEAPESPVFLGFPAQLDKRMTTDSDTMREILPASQYTPPESSKRIPEVVVEQGGEVEEEIQQNVSNDYHSESSARENEEDRNEEDRNEEEDEGEDKDEDEDDEEDDEDDEDKAGEDKKDDDTLFILQPRTYTPVPPAPLPSPRVLAAPRPTPEEISIHIEVDEEDDRHSEEGLRESAIIIPQQNLRPTTSPGPHRQQLQLNQRQPAEPQEPGAGLSHKTSLRDRVSLKIELPRAIHVPPANAMEFQHARYPTPQDTPLESPRGQQPSGHHVYGSELGPHTKYDASKRYNGNIDFAPPAFPNLIPSPASEHQYFRPVQASPHSPLQQRPHTAGTVVNRPGYHQRNAPSQMGMSMLSNVTTMTQDTSATSRTIKKKRSAFGWLKKAFSLDEEERAAFEERRRQQPVDHYHDGRSPRYLDGKRVDRPQTSRPPTGRTYT</sequence>
<keyword evidence="3" id="KW-1185">Reference proteome</keyword>
<feature type="compositionally biased region" description="Polar residues" evidence="1">
    <location>
        <begin position="811"/>
        <end position="821"/>
    </location>
</feature>
<feature type="region of interest" description="Disordered" evidence="1">
    <location>
        <begin position="635"/>
        <end position="673"/>
    </location>
</feature>
<evidence type="ECO:0000313" key="3">
    <source>
        <dbReference type="Proteomes" id="UP000078559"/>
    </source>
</evidence>
<name>A0A194W105_CYTMA</name>
<dbReference type="Proteomes" id="UP000078559">
    <property type="component" value="Chromosome 6"/>
</dbReference>
<evidence type="ECO:0000313" key="2">
    <source>
        <dbReference type="EMBL" id="KUI70134.1"/>
    </source>
</evidence>
<feature type="compositionally biased region" description="Polar residues" evidence="1">
    <location>
        <begin position="566"/>
        <end position="589"/>
    </location>
</feature>